<dbReference type="GO" id="GO:0005737">
    <property type="term" value="C:cytoplasm"/>
    <property type="evidence" value="ECO:0007669"/>
    <property type="project" value="TreeGrafter"/>
</dbReference>
<dbReference type="Proteomes" id="UP001302812">
    <property type="component" value="Unassembled WGS sequence"/>
</dbReference>
<evidence type="ECO:0000256" key="8">
    <source>
        <dbReference type="SAM" id="MobiDB-lite"/>
    </source>
</evidence>
<feature type="compositionally biased region" description="Basic and acidic residues" evidence="8">
    <location>
        <begin position="722"/>
        <end position="733"/>
    </location>
</feature>
<dbReference type="EMBL" id="MU853348">
    <property type="protein sequence ID" value="KAK4110978.1"/>
    <property type="molecule type" value="Genomic_DNA"/>
</dbReference>
<comment type="subcellular location">
    <subcellularLocation>
        <location evidence="1">Membrane</location>
        <topology evidence="1">Multi-pass membrane protein</topology>
    </subcellularLocation>
</comment>
<evidence type="ECO:0000256" key="1">
    <source>
        <dbReference type="ARBA" id="ARBA00004141"/>
    </source>
</evidence>
<dbReference type="InterPro" id="IPR045095">
    <property type="entry name" value="ACDP"/>
</dbReference>
<dbReference type="SUPFAM" id="SSF54631">
    <property type="entry name" value="CBS-domain pair"/>
    <property type="match status" value="1"/>
</dbReference>
<evidence type="ECO:0000313" key="12">
    <source>
        <dbReference type="EMBL" id="KAK4110978.1"/>
    </source>
</evidence>
<feature type="region of interest" description="Disordered" evidence="8">
    <location>
        <begin position="622"/>
        <end position="676"/>
    </location>
</feature>
<organism evidence="12 13">
    <name type="scientific">Canariomyces notabilis</name>
    <dbReference type="NCBI Taxonomy" id="2074819"/>
    <lineage>
        <taxon>Eukaryota</taxon>
        <taxon>Fungi</taxon>
        <taxon>Dikarya</taxon>
        <taxon>Ascomycota</taxon>
        <taxon>Pezizomycotina</taxon>
        <taxon>Sordariomycetes</taxon>
        <taxon>Sordariomycetidae</taxon>
        <taxon>Sordariales</taxon>
        <taxon>Chaetomiaceae</taxon>
        <taxon>Canariomyces</taxon>
    </lineage>
</organism>
<protein>
    <submittedName>
        <fullName evidence="12">DUF21-domain-containing protein</fullName>
    </submittedName>
</protein>
<proteinExistence type="predicted"/>
<evidence type="ECO:0000256" key="3">
    <source>
        <dbReference type="ARBA" id="ARBA00022737"/>
    </source>
</evidence>
<dbReference type="PANTHER" id="PTHR12064:SF97">
    <property type="entry name" value="METAL TRANSPORTER CNNM-5"/>
    <property type="match status" value="1"/>
</dbReference>
<dbReference type="FunFam" id="3.10.580.10:FF:000006">
    <property type="entry name" value="DUF21 and CBS domain protein"/>
    <property type="match status" value="1"/>
</dbReference>
<dbReference type="Gene3D" id="3.10.580.10">
    <property type="entry name" value="CBS-domain"/>
    <property type="match status" value="1"/>
</dbReference>
<evidence type="ECO:0000256" key="4">
    <source>
        <dbReference type="ARBA" id="ARBA00022989"/>
    </source>
</evidence>
<keyword evidence="6" id="KW-0129">CBS domain</keyword>
<dbReference type="AlphaFoldDB" id="A0AAN6QIQ1"/>
<comment type="caution">
    <text evidence="12">The sequence shown here is derived from an EMBL/GenBank/DDBJ whole genome shotgun (WGS) entry which is preliminary data.</text>
</comment>
<gene>
    <name evidence="12" type="ORF">N656DRAFT_781297</name>
</gene>
<feature type="domain" description="CBS" evidence="10">
    <location>
        <begin position="324"/>
        <end position="390"/>
    </location>
</feature>
<feature type="compositionally biased region" description="Basic residues" evidence="8">
    <location>
        <begin position="767"/>
        <end position="780"/>
    </location>
</feature>
<evidence type="ECO:0000256" key="2">
    <source>
        <dbReference type="ARBA" id="ARBA00022692"/>
    </source>
</evidence>
<feature type="transmembrane region" description="Helical" evidence="9">
    <location>
        <begin position="66"/>
        <end position="88"/>
    </location>
</feature>
<feature type="region of interest" description="Disordered" evidence="8">
    <location>
        <begin position="409"/>
        <end position="459"/>
    </location>
</feature>
<dbReference type="GO" id="GO:0030026">
    <property type="term" value="P:intracellular manganese ion homeostasis"/>
    <property type="evidence" value="ECO:0007669"/>
    <property type="project" value="TreeGrafter"/>
</dbReference>
<evidence type="ECO:0000256" key="5">
    <source>
        <dbReference type="ARBA" id="ARBA00023136"/>
    </source>
</evidence>
<evidence type="ECO:0000256" key="6">
    <source>
        <dbReference type="PROSITE-ProRule" id="PRU00703"/>
    </source>
</evidence>
<dbReference type="RefSeq" id="XP_064668548.1">
    <property type="nucleotide sequence ID" value="XM_064815555.1"/>
</dbReference>
<dbReference type="GeneID" id="89939680"/>
<dbReference type="InterPro" id="IPR000644">
    <property type="entry name" value="CBS_dom"/>
</dbReference>
<name>A0AAN6QIQ1_9PEZI</name>
<evidence type="ECO:0000256" key="9">
    <source>
        <dbReference type="SAM" id="Phobius"/>
    </source>
</evidence>
<keyword evidence="4 7" id="KW-1133">Transmembrane helix</keyword>
<dbReference type="CDD" id="cd04590">
    <property type="entry name" value="CBS_pair_CorC_HlyC_assoc"/>
    <property type="match status" value="1"/>
</dbReference>
<feature type="compositionally biased region" description="Polar residues" evidence="8">
    <location>
        <begin position="667"/>
        <end position="676"/>
    </location>
</feature>
<evidence type="ECO:0000259" key="10">
    <source>
        <dbReference type="PROSITE" id="PS51371"/>
    </source>
</evidence>
<feature type="compositionally biased region" description="Low complexity" evidence="8">
    <location>
        <begin position="651"/>
        <end position="662"/>
    </location>
</feature>
<feature type="region of interest" description="Disordered" evidence="8">
    <location>
        <begin position="499"/>
        <end position="577"/>
    </location>
</feature>
<dbReference type="InterPro" id="IPR002550">
    <property type="entry name" value="CNNM"/>
</dbReference>
<dbReference type="InterPro" id="IPR046342">
    <property type="entry name" value="CBS_dom_sf"/>
</dbReference>
<feature type="domain" description="CNNM transmembrane" evidence="11">
    <location>
        <begin position="59"/>
        <end position="244"/>
    </location>
</feature>
<dbReference type="InterPro" id="IPR044751">
    <property type="entry name" value="Ion_transp-like_CBS"/>
</dbReference>
<dbReference type="PANTHER" id="PTHR12064">
    <property type="entry name" value="METAL TRANSPORTER CNNM"/>
    <property type="match status" value="1"/>
</dbReference>
<dbReference type="GO" id="GO:0016020">
    <property type="term" value="C:membrane"/>
    <property type="evidence" value="ECO:0007669"/>
    <property type="project" value="UniProtKB-SubCell"/>
</dbReference>
<dbReference type="PROSITE" id="PS51846">
    <property type="entry name" value="CNNM"/>
    <property type="match status" value="1"/>
</dbReference>
<evidence type="ECO:0000256" key="7">
    <source>
        <dbReference type="PROSITE-ProRule" id="PRU01193"/>
    </source>
</evidence>
<evidence type="ECO:0000313" key="13">
    <source>
        <dbReference type="Proteomes" id="UP001302812"/>
    </source>
</evidence>
<keyword evidence="5 7" id="KW-0472">Membrane</keyword>
<feature type="region of interest" description="Disordered" evidence="8">
    <location>
        <begin position="693"/>
        <end position="780"/>
    </location>
</feature>
<keyword evidence="3" id="KW-0677">Repeat</keyword>
<reference evidence="12" key="2">
    <citation type="submission" date="2023-05" db="EMBL/GenBank/DDBJ databases">
        <authorList>
            <consortium name="Lawrence Berkeley National Laboratory"/>
            <person name="Steindorff A."/>
            <person name="Hensen N."/>
            <person name="Bonometti L."/>
            <person name="Westerberg I."/>
            <person name="Brannstrom I.O."/>
            <person name="Guillou S."/>
            <person name="Cros-Aarteil S."/>
            <person name="Calhoun S."/>
            <person name="Haridas S."/>
            <person name="Kuo A."/>
            <person name="Mondo S."/>
            <person name="Pangilinan J."/>
            <person name="Riley R."/>
            <person name="Labutti K."/>
            <person name="Andreopoulos B."/>
            <person name="Lipzen A."/>
            <person name="Chen C."/>
            <person name="Yanf M."/>
            <person name="Daum C."/>
            <person name="Ng V."/>
            <person name="Clum A."/>
            <person name="Ohm R."/>
            <person name="Martin F."/>
            <person name="Silar P."/>
            <person name="Natvig D."/>
            <person name="Lalanne C."/>
            <person name="Gautier V."/>
            <person name="Ament-Velasquez S.L."/>
            <person name="Kruys A."/>
            <person name="Hutchinson M.I."/>
            <person name="Powell A.J."/>
            <person name="Barry K."/>
            <person name="Miller A.N."/>
            <person name="Grigoriev I.V."/>
            <person name="Debuchy R."/>
            <person name="Gladieux P."/>
            <person name="Thoren M.H."/>
            <person name="Johannesson H."/>
        </authorList>
    </citation>
    <scope>NUCLEOTIDE SEQUENCE</scope>
    <source>
        <strain evidence="12">CBS 508.74</strain>
    </source>
</reference>
<accession>A0AAN6QIQ1</accession>
<dbReference type="PROSITE" id="PS51371">
    <property type="entry name" value="CBS"/>
    <property type="match status" value="1"/>
</dbReference>
<feature type="compositionally biased region" description="Basic and acidic residues" evidence="8">
    <location>
        <begin position="556"/>
        <end position="567"/>
    </location>
</feature>
<dbReference type="Pfam" id="PF01595">
    <property type="entry name" value="CNNM"/>
    <property type="match status" value="1"/>
</dbReference>
<keyword evidence="13" id="KW-1185">Reference proteome</keyword>
<dbReference type="GO" id="GO:0010960">
    <property type="term" value="P:magnesium ion homeostasis"/>
    <property type="evidence" value="ECO:0007669"/>
    <property type="project" value="InterPro"/>
</dbReference>
<feature type="transmembrane region" description="Helical" evidence="9">
    <location>
        <begin position="149"/>
        <end position="168"/>
    </location>
</feature>
<feature type="compositionally biased region" description="Polar residues" evidence="8">
    <location>
        <begin position="505"/>
        <end position="518"/>
    </location>
</feature>
<feature type="transmembrane region" description="Helical" evidence="9">
    <location>
        <begin position="180"/>
        <end position="200"/>
    </location>
</feature>
<evidence type="ECO:0000259" key="11">
    <source>
        <dbReference type="PROSITE" id="PS51846"/>
    </source>
</evidence>
<reference evidence="12" key="1">
    <citation type="journal article" date="2023" name="Mol. Phylogenet. Evol.">
        <title>Genome-scale phylogeny and comparative genomics of the fungal order Sordariales.</title>
        <authorList>
            <person name="Hensen N."/>
            <person name="Bonometti L."/>
            <person name="Westerberg I."/>
            <person name="Brannstrom I.O."/>
            <person name="Guillou S."/>
            <person name="Cros-Aarteil S."/>
            <person name="Calhoun S."/>
            <person name="Haridas S."/>
            <person name="Kuo A."/>
            <person name="Mondo S."/>
            <person name="Pangilinan J."/>
            <person name="Riley R."/>
            <person name="LaButti K."/>
            <person name="Andreopoulos B."/>
            <person name="Lipzen A."/>
            <person name="Chen C."/>
            <person name="Yan M."/>
            <person name="Daum C."/>
            <person name="Ng V."/>
            <person name="Clum A."/>
            <person name="Steindorff A."/>
            <person name="Ohm R.A."/>
            <person name="Martin F."/>
            <person name="Silar P."/>
            <person name="Natvig D.O."/>
            <person name="Lalanne C."/>
            <person name="Gautier V."/>
            <person name="Ament-Velasquez S.L."/>
            <person name="Kruys A."/>
            <person name="Hutchinson M.I."/>
            <person name="Powell A.J."/>
            <person name="Barry K."/>
            <person name="Miller A.N."/>
            <person name="Grigoriev I.V."/>
            <person name="Debuchy R."/>
            <person name="Gladieux P."/>
            <person name="Hiltunen Thoren M."/>
            <person name="Johannesson H."/>
        </authorList>
    </citation>
    <scope>NUCLEOTIDE SEQUENCE</scope>
    <source>
        <strain evidence="12">CBS 508.74</strain>
    </source>
</reference>
<sequence>MKASPVLTTRSTLTHSNGVHAVRSVILGLARAFSLTFSTADAAPLSAWELYRHDEPEAEGASLWVLYATAALLVLLGGAFAGLTIALMGQDGIYLQVMAGDPSEPQQKNAKRVHELLKKGKHWVLVTLLLANVIVNETLPVVLDRTLGGGVAAVVGSTFLIVIFGEVLPQSICVRYGLPIGGYMSKPVLVLMYLLAPIAWPTAKLLDKLLGEDHGTVYKKSGLKTLVTLHKSLGEVSQRLNQDEVTIISAVLDLKEKPVANVMTPMADVFVMSEDTVLDEETMDMILTAGYSRIPIHETGNPTNFVGMLLVKILITYDPEDCKLVRDFPLATLPETRPETSCLDIVNFFQEGKSHMVLVSEYPGEDHGALGVVTLEDVIEELIGEEIIDESDVYIDVHKAIRRLTPAPKVRVQRKQSEDPAGRAGDYGPDPDVVDASSNHTRRANETPGTPSHDASILSSSPKTATLIMRRSSAGVDGQFFRTTVPVRGNFEDIREHLKHLGPSNRANNPKKTQSTTIKVKPGTGTHQAPPRAASASEPIIQESQLAEHEEEEGDETTRLLRPEATSKDGLQVPGKSYGSVSPVLTVQMASQGNGVFPLALNKPDQAEQAVQVLAKTNQMEPSDVAAASAAGHQRGSSSGESGHSLWAEQNNHGGTHNNGRGLQRPNVRSGSITENVIESRGLRKVVLETTSSNDDDDFAVGPASPEQQPKPLGKSFTGFFARDEASKDRAGESEDEEALGSGRDEGDSSKEAAAPAVSGTGGGGGGKKKNRRRKRKGGK</sequence>
<keyword evidence="2 7" id="KW-0812">Transmembrane</keyword>